<dbReference type="Proteomes" id="UP000250088">
    <property type="component" value="Chromosome"/>
</dbReference>
<gene>
    <name evidence="2" type="ORF">B1756_07685</name>
</gene>
<evidence type="ECO:0000313" key="3">
    <source>
        <dbReference type="Proteomes" id="UP000250088"/>
    </source>
</evidence>
<dbReference type="Gene3D" id="1.10.10.10">
    <property type="entry name" value="Winged helix-like DNA-binding domain superfamily/Winged helix DNA-binding domain"/>
    <property type="match status" value="1"/>
</dbReference>
<evidence type="ECO:0000313" key="2">
    <source>
        <dbReference type="EMBL" id="ARS89628.1"/>
    </source>
</evidence>
<feature type="compositionally biased region" description="Basic and acidic residues" evidence="1">
    <location>
        <begin position="70"/>
        <end position="82"/>
    </location>
</feature>
<reference evidence="3" key="1">
    <citation type="submission" date="2017-02" db="EMBL/GenBank/DDBJ databases">
        <title>Natronthermophilus aegyptiacus gen. nov.,sp. nov., an aerobic, extremely halophilic alkalithermophilic archaeon isolated from the athalassohaline Wadi An Natrun, Egypt.</title>
        <authorList>
            <person name="Zhao B."/>
        </authorList>
    </citation>
    <scope>NUCLEOTIDE SEQUENCE [LARGE SCALE GENOMIC DNA]</scope>
    <source>
        <strain evidence="3">JW/NM-HA 15</strain>
    </source>
</reference>
<keyword evidence="3" id="KW-1185">Reference proteome</keyword>
<dbReference type="KEGG" id="naj:B1756_07685"/>
<dbReference type="RefSeq" id="WP_086888006.1">
    <property type="nucleotide sequence ID" value="NZ_CP019893.1"/>
</dbReference>
<feature type="region of interest" description="Disordered" evidence="1">
    <location>
        <begin position="70"/>
        <end position="92"/>
    </location>
</feature>
<evidence type="ECO:0008006" key="4">
    <source>
        <dbReference type="Google" id="ProtNLM"/>
    </source>
</evidence>
<name>A0A2Z2I0E9_9EURY</name>
<evidence type="ECO:0000256" key="1">
    <source>
        <dbReference type="SAM" id="MobiDB-lite"/>
    </source>
</evidence>
<dbReference type="GeneID" id="32893951"/>
<accession>A0A2Z2I0E9</accession>
<organism evidence="2 3">
    <name type="scientific">Natrarchaeobaculum aegyptiacum</name>
    <dbReference type="NCBI Taxonomy" id="745377"/>
    <lineage>
        <taxon>Archaea</taxon>
        <taxon>Methanobacteriati</taxon>
        <taxon>Methanobacteriota</taxon>
        <taxon>Stenosarchaea group</taxon>
        <taxon>Halobacteria</taxon>
        <taxon>Halobacteriales</taxon>
        <taxon>Natrialbaceae</taxon>
        <taxon>Natrarchaeobaculum</taxon>
    </lineage>
</organism>
<dbReference type="OrthoDB" id="190701at2157"/>
<protein>
    <recommendedName>
        <fullName evidence="4">DUF433 domain-containing protein</fullName>
    </recommendedName>
</protein>
<dbReference type="Pfam" id="PF04255">
    <property type="entry name" value="DUF433"/>
    <property type="match status" value="1"/>
</dbReference>
<dbReference type="EMBL" id="CP019893">
    <property type="protein sequence ID" value="ARS89628.1"/>
    <property type="molecule type" value="Genomic_DNA"/>
</dbReference>
<dbReference type="InterPro" id="IPR036388">
    <property type="entry name" value="WH-like_DNA-bd_sf"/>
</dbReference>
<proteinExistence type="predicted"/>
<dbReference type="InterPro" id="IPR007367">
    <property type="entry name" value="DUF433"/>
</dbReference>
<sequence>MATVVRTDDVLGGEPRLEGTRVGVLDVYELVVGGGYPPADVADQLDRSLGEVYTALAYYHEHPEEMRECRREREEAVAELADRALQPPEPAQ</sequence>
<dbReference type="InterPro" id="IPR009057">
    <property type="entry name" value="Homeodomain-like_sf"/>
</dbReference>
<dbReference type="SUPFAM" id="SSF46689">
    <property type="entry name" value="Homeodomain-like"/>
    <property type="match status" value="1"/>
</dbReference>
<dbReference type="AlphaFoldDB" id="A0A2Z2I0E9"/>